<evidence type="ECO:0000256" key="2">
    <source>
        <dbReference type="SAM" id="Phobius"/>
    </source>
</evidence>
<dbReference type="SUPFAM" id="SSF50952">
    <property type="entry name" value="Soluble quinoprotein glucose dehydrogenase"/>
    <property type="match status" value="1"/>
</dbReference>
<dbReference type="SUPFAM" id="SSF46894">
    <property type="entry name" value="C-terminal effector domain of the bipartite response regulators"/>
    <property type="match status" value="1"/>
</dbReference>
<protein>
    <recommendedName>
        <fullName evidence="7">YXYXY domain-containing protein</fullName>
    </recommendedName>
</protein>
<organism evidence="4 5">
    <name type="scientific">Prolixibacter denitrificans</name>
    <dbReference type="NCBI Taxonomy" id="1541063"/>
    <lineage>
        <taxon>Bacteria</taxon>
        <taxon>Pseudomonadati</taxon>
        <taxon>Bacteroidota</taxon>
        <taxon>Bacteroidia</taxon>
        <taxon>Marinilabiliales</taxon>
        <taxon>Prolixibacteraceae</taxon>
        <taxon>Prolixibacter</taxon>
    </lineage>
</organism>
<dbReference type="Pfam" id="PF07494">
    <property type="entry name" value="Reg_prop"/>
    <property type="match status" value="1"/>
</dbReference>
<dbReference type="Gene3D" id="2.130.10.10">
    <property type="entry name" value="YVTN repeat-like/Quinoprotein amine dehydrogenase"/>
    <property type="match status" value="2"/>
</dbReference>
<gene>
    <name evidence="4" type="ORF">CLV93_1081</name>
    <name evidence="3" type="ORF">JCM18694_13770</name>
</gene>
<dbReference type="GO" id="GO:0006355">
    <property type="term" value="P:regulation of DNA-templated transcription"/>
    <property type="evidence" value="ECO:0007669"/>
    <property type="project" value="InterPro"/>
</dbReference>
<reference evidence="4 5" key="1">
    <citation type="submission" date="2018-03" db="EMBL/GenBank/DDBJ databases">
        <title>Genomic Encyclopedia of Archaeal and Bacterial Type Strains, Phase II (KMG-II): from individual species to whole genera.</title>
        <authorList>
            <person name="Goeker M."/>
        </authorList>
    </citation>
    <scope>NUCLEOTIDE SEQUENCE [LARGE SCALE GENOMIC DNA]</scope>
    <source>
        <strain evidence="4 5">DSM 27267</strain>
    </source>
</reference>
<dbReference type="GO" id="GO:0003677">
    <property type="term" value="F:DNA binding"/>
    <property type="evidence" value="ECO:0007669"/>
    <property type="project" value="InterPro"/>
</dbReference>
<dbReference type="InterPro" id="IPR013783">
    <property type="entry name" value="Ig-like_fold"/>
</dbReference>
<dbReference type="InterPro" id="IPR011041">
    <property type="entry name" value="Quinoprot_gluc/sorb_DH_b-prop"/>
</dbReference>
<evidence type="ECO:0000313" key="5">
    <source>
        <dbReference type="Proteomes" id="UP000240621"/>
    </source>
</evidence>
<evidence type="ECO:0008006" key="7">
    <source>
        <dbReference type="Google" id="ProtNLM"/>
    </source>
</evidence>
<comment type="caution">
    <text evidence="4">The sequence shown here is derived from an EMBL/GenBank/DDBJ whole genome shotgun (WGS) entry which is preliminary data.</text>
</comment>
<evidence type="ECO:0000313" key="4">
    <source>
        <dbReference type="EMBL" id="PSK81604.1"/>
    </source>
</evidence>
<proteinExistence type="predicted"/>
<feature type="transmembrane region" description="Helical" evidence="2">
    <location>
        <begin position="750"/>
        <end position="769"/>
    </location>
</feature>
<dbReference type="InterPro" id="IPR011110">
    <property type="entry name" value="Reg_prop"/>
</dbReference>
<keyword evidence="2" id="KW-0812">Transmembrane</keyword>
<dbReference type="Proteomes" id="UP000396862">
    <property type="component" value="Unassembled WGS sequence"/>
</dbReference>
<dbReference type="InterPro" id="IPR036388">
    <property type="entry name" value="WH-like_DNA-bd_sf"/>
</dbReference>
<evidence type="ECO:0000313" key="3">
    <source>
        <dbReference type="EMBL" id="GET21131.1"/>
    </source>
</evidence>
<dbReference type="InterPro" id="IPR016032">
    <property type="entry name" value="Sig_transdc_resp-reg_C-effctor"/>
</dbReference>
<dbReference type="Gene3D" id="2.60.40.10">
    <property type="entry name" value="Immunoglobulins"/>
    <property type="match status" value="1"/>
</dbReference>
<name>A0A2P8C9H0_9BACT</name>
<feature type="coiled-coil region" evidence="1">
    <location>
        <begin position="769"/>
        <end position="815"/>
    </location>
</feature>
<dbReference type="SUPFAM" id="SSF63829">
    <property type="entry name" value="Calcium-dependent phosphotriesterase"/>
    <property type="match status" value="1"/>
</dbReference>
<keyword evidence="2" id="KW-1133">Transmembrane helix</keyword>
<dbReference type="Proteomes" id="UP000240621">
    <property type="component" value="Unassembled WGS sequence"/>
</dbReference>
<dbReference type="Gene3D" id="1.10.10.10">
    <property type="entry name" value="Winged helix-like DNA-binding domain superfamily/Winged helix DNA-binding domain"/>
    <property type="match status" value="1"/>
</dbReference>
<accession>A0A2P8C9H0</accession>
<reference evidence="3 6" key="2">
    <citation type="submission" date="2019-10" db="EMBL/GenBank/DDBJ databases">
        <title>Prolixibacter strains distinguished by the presence of nitrate reductase genes were adept at nitrate-dependent anaerobic corrosion of metallic iron and carbon steel.</title>
        <authorList>
            <person name="Iino T."/>
            <person name="Shono N."/>
            <person name="Ito K."/>
            <person name="Nakamura R."/>
            <person name="Sueoka K."/>
            <person name="Harayama S."/>
            <person name="Ohkuma M."/>
        </authorList>
    </citation>
    <scope>NUCLEOTIDE SEQUENCE [LARGE SCALE GENOMIC DNA]</scope>
    <source>
        <strain evidence="3 6">MIC1-1</strain>
    </source>
</reference>
<dbReference type="EMBL" id="BLAU01000001">
    <property type="protein sequence ID" value="GET21131.1"/>
    <property type="molecule type" value="Genomic_DNA"/>
</dbReference>
<dbReference type="AlphaFoldDB" id="A0A2P8C9H0"/>
<sequence length="957" mass="110170">MTILKRGLVLIGFLPVMAVAQPLVLHYSKGDYKGGNQNWSIAQDKQGLMYIGNSDGLLQFDGTNWKLYSLPDRNIVRSVGVSPDGKIYTGAFEEFGYWQPDKTGQLKYTSISHSYPGLKLHNWEFWRILFSHDKVYFQSFGALFSYDGDTVHQIPLPSNVILMSQVGDRLITQEDGGGLVELVNDRPVHIPGSDFLASTQVKSIIPGGKDTLLVCTSSQGIYQLTSGKFSPWGGDIQEFSKQNELNVAIPLKNGFAFGTILNGVVITDRHGNIKTRINTDSGLQNNTVLALKQDQKGGLWVAMNKGIDYVEINSPMSIYRDKDQRIGALTSAVIFEGKLFIGSNRGVYYRELLNGDPRKPVGNFQFLDGTQGQVWDLQVHAGSLIIGHNRGTFTYKNGRLRHISNVSGGYMVKPYERGGKKYMIQSTYTHLVIYRLENGEWRYDHQVTGFNEPCRFVEIGPFGYVWVSHQQKGVYRLKLDANYRKVVDTRYFGRVSGLPADFDVHVFKLANRIVLTSPEGLYTYDDLHEKVVPMDDLNQRLGELSAARRIIRVDDNRYWLISRNMLGMVDIRDSGAMLVRKMDPALYGFSMVERYENIVSLNNRIQMVCLDEGYALIDLRKDLKDTVAQKIFFRDVVASGRKGEKRRLPLSTANSYQTIQLQPWERSIKFRFASLNYSPDGKSYQYYLEGLKPDEHWKSTSPEGVAVYDRLTAGNYVFHVRNIDAFGHPFSEITYPFTIKPHWYASSMAYFFYVIIGVLFIILAQLLLYRRLKRREEKARQERHAELERRRQEEREHAENEIIKLRNEKLQAELSHKDIELANSTMSIIRKNESLIEIKKEIEKQKTQLGTRYPKNMYEKLVGLVNKNLTNEDDWLVFESHFDQAHENFFRRLKNEYPSLTPSDLKLCAYLRLNLATKEIAPLLNISVRGVEIRRYRLRKKLELPQEKNLVEFMMEF</sequence>
<evidence type="ECO:0000313" key="6">
    <source>
        <dbReference type="Proteomes" id="UP000396862"/>
    </source>
</evidence>
<dbReference type="EMBL" id="PYGC01000008">
    <property type="protein sequence ID" value="PSK81604.1"/>
    <property type="molecule type" value="Genomic_DNA"/>
</dbReference>
<evidence type="ECO:0000256" key="1">
    <source>
        <dbReference type="SAM" id="Coils"/>
    </source>
</evidence>
<keyword evidence="6" id="KW-1185">Reference proteome</keyword>
<keyword evidence="1" id="KW-0175">Coiled coil</keyword>
<keyword evidence="2" id="KW-0472">Membrane</keyword>
<dbReference type="InterPro" id="IPR015943">
    <property type="entry name" value="WD40/YVTN_repeat-like_dom_sf"/>
</dbReference>